<evidence type="ECO:0000256" key="3">
    <source>
        <dbReference type="ARBA" id="ARBA00022448"/>
    </source>
</evidence>
<dbReference type="EMBL" id="SNXE01000001">
    <property type="protein sequence ID" value="TDP13325.1"/>
    <property type="molecule type" value="Genomic_DNA"/>
</dbReference>
<dbReference type="GO" id="GO:0009279">
    <property type="term" value="C:cell outer membrane"/>
    <property type="evidence" value="ECO:0007669"/>
    <property type="project" value="UniProtKB-SubCell"/>
</dbReference>
<feature type="domain" description="TonB-dependent receptor plug" evidence="14">
    <location>
        <begin position="48"/>
        <end position="162"/>
    </location>
</feature>
<dbReference type="InterPro" id="IPR012910">
    <property type="entry name" value="Plug_dom"/>
</dbReference>
<keyword evidence="12" id="KW-0732">Signal</keyword>
<evidence type="ECO:0000256" key="5">
    <source>
        <dbReference type="ARBA" id="ARBA00022692"/>
    </source>
</evidence>
<dbReference type="Gene3D" id="2.40.170.20">
    <property type="entry name" value="TonB-dependent receptor, beta-barrel domain"/>
    <property type="match status" value="1"/>
</dbReference>
<protein>
    <submittedName>
        <fullName evidence="15">Iron complex outermembrane receptor protein</fullName>
    </submittedName>
</protein>
<gene>
    <name evidence="15" type="ORF">DFR39_101800</name>
</gene>
<evidence type="ECO:0000256" key="8">
    <source>
        <dbReference type="ARBA" id="ARBA00023170"/>
    </source>
</evidence>
<keyword evidence="4 10" id="KW-1134">Transmembrane beta strand</keyword>
<keyword evidence="3 10" id="KW-0813">Transport</keyword>
<dbReference type="PANTHER" id="PTHR47234">
    <property type="match status" value="1"/>
</dbReference>
<dbReference type="Gene3D" id="2.170.130.10">
    <property type="entry name" value="TonB-dependent receptor, plug domain"/>
    <property type="match status" value="1"/>
</dbReference>
<dbReference type="InterPro" id="IPR000531">
    <property type="entry name" value="Beta-barrel_TonB"/>
</dbReference>
<evidence type="ECO:0000313" key="15">
    <source>
        <dbReference type="EMBL" id="TDP13325.1"/>
    </source>
</evidence>
<evidence type="ECO:0000256" key="2">
    <source>
        <dbReference type="ARBA" id="ARBA00009810"/>
    </source>
</evidence>
<evidence type="ECO:0000256" key="1">
    <source>
        <dbReference type="ARBA" id="ARBA00004571"/>
    </source>
</evidence>
<dbReference type="RefSeq" id="WP_133602219.1">
    <property type="nucleotide sequence ID" value="NZ_JAUFPJ010000001.1"/>
</dbReference>
<comment type="similarity">
    <text evidence="2 10 11">Belongs to the TonB-dependent receptor family.</text>
</comment>
<dbReference type="SUPFAM" id="SSF56935">
    <property type="entry name" value="Porins"/>
    <property type="match status" value="1"/>
</dbReference>
<evidence type="ECO:0000256" key="12">
    <source>
        <dbReference type="SAM" id="SignalP"/>
    </source>
</evidence>
<feature type="signal peptide" evidence="12">
    <location>
        <begin position="1"/>
        <end position="28"/>
    </location>
</feature>
<dbReference type="OrthoDB" id="9764669at2"/>
<keyword evidence="6 11" id="KW-0798">TonB box</keyword>
<evidence type="ECO:0000256" key="11">
    <source>
        <dbReference type="RuleBase" id="RU003357"/>
    </source>
</evidence>
<keyword evidence="7 10" id="KW-0472">Membrane</keyword>
<keyword evidence="8 15" id="KW-0675">Receptor</keyword>
<comment type="subcellular location">
    <subcellularLocation>
        <location evidence="1 10">Cell outer membrane</location>
        <topology evidence="1 10">Multi-pass membrane protein</topology>
    </subcellularLocation>
</comment>
<proteinExistence type="inferred from homology"/>
<organism evidence="15 16">
    <name type="scientific">Roseateles asaccharophilus</name>
    <dbReference type="NCBI Taxonomy" id="582607"/>
    <lineage>
        <taxon>Bacteria</taxon>
        <taxon>Pseudomonadati</taxon>
        <taxon>Pseudomonadota</taxon>
        <taxon>Betaproteobacteria</taxon>
        <taxon>Burkholderiales</taxon>
        <taxon>Sphaerotilaceae</taxon>
        <taxon>Roseateles</taxon>
    </lineage>
</organism>
<dbReference type="Pfam" id="PF07715">
    <property type="entry name" value="Plug"/>
    <property type="match status" value="1"/>
</dbReference>
<dbReference type="InterPro" id="IPR037066">
    <property type="entry name" value="Plug_dom_sf"/>
</dbReference>
<accession>A0A4R6NE57</accession>
<evidence type="ECO:0000259" key="13">
    <source>
        <dbReference type="Pfam" id="PF00593"/>
    </source>
</evidence>
<dbReference type="InterPro" id="IPR036942">
    <property type="entry name" value="Beta-barrel_TonB_sf"/>
</dbReference>
<evidence type="ECO:0000256" key="7">
    <source>
        <dbReference type="ARBA" id="ARBA00023136"/>
    </source>
</evidence>
<feature type="chain" id="PRO_5020746434" evidence="12">
    <location>
        <begin position="29"/>
        <end position="926"/>
    </location>
</feature>
<evidence type="ECO:0000256" key="4">
    <source>
        <dbReference type="ARBA" id="ARBA00022452"/>
    </source>
</evidence>
<comment type="caution">
    <text evidence="15">The sequence shown here is derived from an EMBL/GenBank/DDBJ whole genome shotgun (WGS) entry which is preliminary data.</text>
</comment>
<evidence type="ECO:0000313" key="16">
    <source>
        <dbReference type="Proteomes" id="UP000295357"/>
    </source>
</evidence>
<sequence length="926" mass="98064">MFKKTKVSAAALLVLSGGFSLTSAPALAQEKLERIEITGSAIRRIEADSALPVQVMTKQDIARTGVTSVEGLLQTISSMSSAGGTSAAEGAGSSTYGNSTISLRGLSDARTLVLVNGRRMASFADGSSAVNVATIPLAAIERVEILKDGASSVYGSDAMAGVVNFILTKSMSGVELAAYTSAPTTSGGGKTQRASITAGFGENSPFRAVVSGTFEKETALFGKDRDFSKTATVLPYYSSGATGQGNIEGAVFPGQYPNDRQPNFGTSPGTGYGNPLADQGKCGDINMALNPTRTNKISPTLNVGAPFCAFDTGSFVGLTPKRELAALTGNFGFRINDNHELFADLLFAQSEVQMTYQTPPLRRGFAAGSNARLEKEKVDPSLIIYPSNPNYKIAADYLTKYGYTALVGQPLAITARVFDYGGRQTTDTAKQSRLVLGSKGVIANQDYEVGFFTNKSQLEGKWTGGVFSVTDYNRIINDPANNWNPWIAGGVQTGALADKLKAAAYVGPSLDAVSKNQGMDARLSGELFALPAGAVQYAAGLQSRKDSLQRTPAPIPGSGDIAGAGGAAFAIDKSRTIRAAFGEVVAPVLKNLEATASVRTDRYNDFGTANTYKLGATYRPVPQVLVRASYNTGFRAPSLPELWQPQVIGTTEQFDDPATGQTDLQVKGVTGGNPKLKPEESKAHTIGVVFNPTRDFSIGLDIFNIQIDNIIDTPSAQEVVSRFRAGDPAYQGLVTLAGNDIDQVLTVTSNLGKAKVQGVDLFSNFKTQLGAGRLDVLLNGTYMIKFDQTSAGGNLSRKVGTLVEANGAPVLGANNGGVILRWKHSLTAAYTQGAWTGALTQNYTSRYRAGNDLNGDATYVGDYSIFDAAVFYRGVKNLTLGLGVKNLFNKVPDIFVPVSNQFQSGYDVTQYDPRGRTVYLNASYKF</sequence>
<keyword evidence="16" id="KW-1185">Reference proteome</keyword>
<dbReference type="PROSITE" id="PS52016">
    <property type="entry name" value="TONB_DEPENDENT_REC_3"/>
    <property type="match status" value="1"/>
</dbReference>
<keyword evidence="9 10" id="KW-0998">Cell outer membrane</keyword>
<evidence type="ECO:0000256" key="10">
    <source>
        <dbReference type="PROSITE-ProRule" id="PRU01360"/>
    </source>
</evidence>
<feature type="domain" description="TonB-dependent receptor-like beta-barrel" evidence="13">
    <location>
        <begin position="432"/>
        <end position="887"/>
    </location>
</feature>
<evidence type="ECO:0000259" key="14">
    <source>
        <dbReference type="Pfam" id="PF07715"/>
    </source>
</evidence>
<dbReference type="InterPro" id="IPR039426">
    <property type="entry name" value="TonB-dep_rcpt-like"/>
</dbReference>
<evidence type="ECO:0000256" key="9">
    <source>
        <dbReference type="ARBA" id="ARBA00023237"/>
    </source>
</evidence>
<dbReference type="Proteomes" id="UP000295357">
    <property type="component" value="Unassembled WGS sequence"/>
</dbReference>
<evidence type="ECO:0000256" key="6">
    <source>
        <dbReference type="ARBA" id="ARBA00023077"/>
    </source>
</evidence>
<keyword evidence="5 10" id="KW-0812">Transmembrane</keyword>
<dbReference type="PANTHER" id="PTHR47234:SF2">
    <property type="entry name" value="TONB-DEPENDENT RECEPTOR"/>
    <property type="match status" value="1"/>
</dbReference>
<dbReference type="CDD" id="cd01347">
    <property type="entry name" value="ligand_gated_channel"/>
    <property type="match status" value="1"/>
</dbReference>
<dbReference type="AlphaFoldDB" id="A0A4R6NE57"/>
<reference evidence="15 16" key="1">
    <citation type="submission" date="2019-03" db="EMBL/GenBank/DDBJ databases">
        <title>Genomic Encyclopedia of Type Strains, Phase IV (KMG-IV): sequencing the most valuable type-strain genomes for metagenomic binning, comparative biology and taxonomic classification.</title>
        <authorList>
            <person name="Goeker M."/>
        </authorList>
    </citation>
    <scope>NUCLEOTIDE SEQUENCE [LARGE SCALE GENOMIC DNA]</scope>
    <source>
        <strain evidence="15 16">DSM 25082</strain>
    </source>
</reference>
<name>A0A4R6NE57_9BURK</name>
<dbReference type="Pfam" id="PF00593">
    <property type="entry name" value="TonB_dep_Rec_b-barrel"/>
    <property type="match status" value="1"/>
</dbReference>